<name>U2VB38_9ACTN</name>
<accession>U2VB38</accession>
<dbReference type="PANTHER" id="PTHR30505">
    <property type="entry name" value="FRUCTOSE-LIKE PERMEASE"/>
    <property type="match status" value="1"/>
</dbReference>
<dbReference type="GO" id="GO:0005886">
    <property type="term" value="C:plasma membrane"/>
    <property type="evidence" value="ECO:0007669"/>
    <property type="project" value="TreeGrafter"/>
</dbReference>
<keyword evidence="3" id="KW-0762">Sugar transport</keyword>
<dbReference type="GO" id="GO:0090563">
    <property type="term" value="F:protein-phosphocysteine-sugar phosphotransferase activity"/>
    <property type="evidence" value="ECO:0007669"/>
    <property type="project" value="TreeGrafter"/>
</dbReference>
<dbReference type="InterPro" id="IPR003353">
    <property type="entry name" value="PTS_IIB_fruc"/>
</dbReference>
<reference evidence="8 9" key="1">
    <citation type="submission" date="2013-08" db="EMBL/GenBank/DDBJ databases">
        <authorList>
            <person name="Durkin A.S."/>
            <person name="Haft D.R."/>
            <person name="McCorrison J."/>
            <person name="Torralba M."/>
            <person name="Gillis M."/>
            <person name="Haft D.H."/>
            <person name="Methe B."/>
            <person name="Sutton G."/>
            <person name="Nelson K.E."/>
        </authorList>
    </citation>
    <scope>NUCLEOTIDE SEQUENCE [LARGE SCALE GENOMIC DNA]</scope>
    <source>
        <strain evidence="8 9">F0195</strain>
    </source>
</reference>
<sequence>MNIVGVCACCSGIAHTYMAKEAIVKAAKAAGDEIHMETQGTIGVEDELTPQQIEDADCILLCIDVHIEGTDRFKDKRVMKIPTDLAIKAPKQIVAKIHQELGK</sequence>
<dbReference type="OrthoDB" id="9782569at2"/>
<evidence type="ECO:0000256" key="3">
    <source>
        <dbReference type="ARBA" id="ARBA00022597"/>
    </source>
</evidence>
<dbReference type="GO" id="GO:0009401">
    <property type="term" value="P:phosphoenolpyruvate-dependent sugar phosphotransferase system"/>
    <property type="evidence" value="ECO:0007669"/>
    <property type="project" value="UniProtKB-KW"/>
</dbReference>
<dbReference type="STRING" id="1125712.HMPREF1316_1570"/>
<dbReference type="eggNOG" id="COG1445">
    <property type="taxonomic scope" value="Bacteria"/>
</dbReference>
<dbReference type="InterPro" id="IPR050864">
    <property type="entry name" value="Bacterial_PTS_Sugar_Transport"/>
</dbReference>
<dbReference type="CDD" id="cd05569">
    <property type="entry name" value="PTS_IIB_fructose"/>
    <property type="match status" value="1"/>
</dbReference>
<evidence type="ECO:0000259" key="7">
    <source>
        <dbReference type="PROSITE" id="PS51099"/>
    </source>
</evidence>
<dbReference type="PATRIC" id="fig|1125712.3.peg.629"/>
<dbReference type="EMBL" id="AWEZ01000020">
    <property type="protein sequence ID" value="ERL09786.1"/>
    <property type="molecule type" value="Genomic_DNA"/>
</dbReference>
<evidence type="ECO:0000313" key="9">
    <source>
        <dbReference type="Proteomes" id="UP000016638"/>
    </source>
</evidence>
<evidence type="ECO:0000256" key="1">
    <source>
        <dbReference type="ARBA" id="ARBA00022448"/>
    </source>
</evidence>
<gene>
    <name evidence="8" type="ORF">HMPREF1316_1570</name>
</gene>
<dbReference type="RefSeq" id="WP_021725414.1">
    <property type="nucleotide sequence ID" value="NZ_AWEZ01000020.1"/>
</dbReference>
<keyword evidence="6" id="KW-0418">Kinase</keyword>
<feature type="domain" description="PTS EIIB type-2" evidence="7">
    <location>
        <begin position="1"/>
        <end position="99"/>
    </location>
</feature>
<dbReference type="InterPro" id="IPR013011">
    <property type="entry name" value="PTS_EIIB_2"/>
</dbReference>
<dbReference type="GO" id="GO:0016301">
    <property type="term" value="F:kinase activity"/>
    <property type="evidence" value="ECO:0007669"/>
    <property type="project" value="UniProtKB-KW"/>
</dbReference>
<dbReference type="AlphaFoldDB" id="U2VB38"/>
<dbReference type="GO" id="GO:0022877">
    <property type="term" value="F:protein-N(PI)-phosphohistidine-fructose phosphotransferase system transporter activity"/>
    <property type="evidence" value="ECO:0007669"/>
    <property type="project" value="InterPro"/>
</dbReference>
<keyword evidence="5" id="KW-0598">Phosphotransferase system</keyword>
<proteinExistence type="predicted"/>
<evidence type="ECO:0000256" key="6">
    <source>
        <dbReference type="ARBA" id="ARBA00022777"/>
    </source>
</evidence>
<organism evidence="8 9">
    <name type="scientific">Olsenella profusa F0195</name>
    <dbReference type="NCBI Taxonomy" id="1125712"/>
    <lineage>
        <taxon>Bacteria</taxon>
        <taxon>Bacillati</taxon>
        <taxon>Actinomycetota</taxon>
        <taxon>Coriobacteriia</taxon>
        <taxon>Coriobacteriales</taxon>
        <taxon>Atopobiaceae</taxon>
        <taxon>Olsenella</taxon>
    </lineage>
</organism>
<keyword evidence="4 8" id="KW-0808">Transferase</keyword>
<keyword evidence="1" id="KW-0813">Transport</keyword>
<evidence type="ECO:0000256" key="5">
    <source>
        <dbReference type="ARBA" id="ARBA00022683"/>
    </source>
</evidence>
<keyword evidence="9" id="KW-1185">Reference proteome</keyword>
<dbReference type="InterPro" id="IPR036095">
    <property type="entry name" value="PTS_EIIB-like_sf"/>
</dbReference>
<dbReference type="Pfam" id="PF02302">
    <property type="entry name" value="PTS_IIB"/>
    <property type="match status" value="1"/>
</dbReference>
<keyword evidence="2" id="KW-0597">Phosphoprotein</keyword>
<evidence type="ECO:0000313" key="8">
    <source>
        <dbReference type="EMBL" id="ERL09786.1"/>
    </source>
</evidence>
<dbReference type="Gene3D" id="3.40.50.2300">
    <property type="match status" value="1"/>
</dbReference>
<dbReference type="SUPFAM" id="SSF52794">
    <property type="entry name" value="PTS system IIB component-like"/>
    <property type="match status" value="1"/>
</dbReference>
<dbReference type="InterPro" id="IPR003501">
    <property type="entry name" value="PTS_EIIB_2/3"/>
</dbReference>
<dbReference type="NCBIfam" id="TIGR00829">
    <property type="entry name" value="FRU"/>
    <property type="match status" value="1"/>
</dbReference>
<dbReference type="PANTHER" id="PTHR30505:SF0">
    <property type="entry name" value="FRUCTOSE-LIKE PTS SYSTEM EIIBC COMPONENT-RELATED"/>
    <property type="match status" value="1"/>
</dbReference>
<dbReference type="PROSITE" id="PS51099">
    <property type="entry name" value="PTS_EIIB_TYPE_2"/>
    <property type="match status" value="1"/>
</dbReference>
<dbReference type="Proteomes" id="UP000016638">
    <property type="component" value="Unassembled WGS sequence"/>
</dbReference>
<evidence type="ECO:0000256" key="4">
    <source>
        <dbReference type="ARBA" id="ARBA00022679"/>
    </source>
</evidence>
<comment type="caution">
    <text evidence="8">The sequence shown here is derived from an EMBL/GenBank/DDBJ whole genome shotgun (WGS) entry which is preliminary data.</text>
</comment>
<protein>
    <submittedName>
        <fullName evidence="8">Putative fructose-like phosphotransferase enzyme IIB component 2</fullName>
    </submittedName>
</protein>
<evidence type="ECO:0000256" key="2">
    <source>
        <dbReference type="ARBA" id="ARBA00022553"/>
    </source>
</evidence>